<dbReference type="SMART" id="SM00666">
    <property type="entry name" value="PB1"/>
    <property type="match status" value="1"/>
</dbReference>
<dbReference type="Pfam" id="PF00564">
    <property type="entry name" value="PB1"/>
    <property type="match status" value="1"/>
</dbReference>
<dbReference type="Gene3D" id="3.10.20.90">
    <property type="entry name" value="Phosphatidylinositol 3-kinase Catalytic Subunit, Chain A, domain 1"/>
    <property type="match status" value="1"/>
</dbReference>
<reference evidence="3 4" key="1">
    <citation type="journal article" date="2022" name="bioRxiv">
        <title>Genomics of Preaxostyla Flagellates Illuminates Evolutionary Transitions and the Path Towards Mitochondrial Loss.</title>
        <authorList>
            <person name="Novak L.V.F."/>
            <person name="Treitli S.C."/>
            <person name="Pyrih J."/>
            <person name="Halakuc P."/>
            <person name="Pipaliya S.V."/>
            <person name="Vacek V."/>
            <person name="Brzon O."/>
            <person name="Soukal P."/>
            <person name="Eme L."/>
            <person name="Dacks J.B."/>
            <person name="Karnkowska A."/>
            <person name="Elias M."/>
            <person name="Hampl V."/>
        </authorList>
    </citation>
    <scope>NUCLEOTIDE SEQUENCE [LARGE SCALE GENOMIC DNA]</scope>
    <source>
        <strain evidence="3">NAU3</strain>
        <tissue evidence="3">Gut</tissue>
    </source>
</reference>
<feature type="compositionally biased region" description="Polar residues" evidence="1">
    <location>
        <begin position="319"/>
        <end position="339"/>
    </location>
</feature>
<feature type="region of interest" description="Disordered" evidence="1">
    <location>
        <begin position="308"/>
        <end position="339"/>
    </location>
</feature>
<feature type="compositionally biased region" description="Basic and acidic residues" evidence="1">
    <location>
        <begin position="87"/>
        <end position="106"/>
    </location>
</feature>
<accession>A0ABQ9YCF1</accession>
<feature type="region of interest" description="Disordered" evidence="1">
    <location>
        <begin position="85"/>
        <end position="109"/>
    </location>
</feature>
<dbReference type="InterPro" id="IPR000270">
    <property type="entry name" value="PB1_dom"/>
</dbReference>
<organism evidence="3 4">
    <name type="scientific">Blattamonas nauphoetae</name>
    <dbReference type="NCBI Taxonomy" id="2049346"/>
    <lineage>
        <taxon>Eukaryota</taxon>
        <taxon>Metamonada</taxon>
        <taxon>Preaxostyla</taxon>
        <taxon>Oxymonadida</taxon>
        <taxon>Blattamonas</taxon>
    </lineage>
</organism>
<feature type="compositionally biased region" description="Basic and acidic residues" evidence="1">
    <location>
        <begin position="250"/>
        <end position="275"/>
    </location>
</feature>
<gene>
    <name evidence="3" type="ORF">BLNAU_3516</name>
</gene>
<dbReference type="PROSITE" id="PS51745">
    <property type="entry name" value="PB1"/>
    <property type="match status" value="1"/>
</dbReference>
<evidence type="ECO:0000313" key="3">
    <source>
        <dbReference type="EMBL" id="KAK2961395.1"/>
    </source>
</evidence>
<name>A0ABQ9YCF1_9EUKA</name>
<protein>
    <recommendedName>
        <fullName evidence="2">PB1 domain-containing protein</fullName>
    </recommendedName>
</protein>
<dbReference type="Proteomes" id="UP001281761">
    <property type="component" value="Unassembled WGS sequence"/>
</dbReference>
<dbReference type="EMBL" id="JARBJD010000016">
    <property type="protein sequence ID" value="KAK2961395.1"/>
    <property type="molecule type" value="Genomic_DNA"/>
</dbReference>
<dbReference type="SUPFAM" id="SSF54277">
    <property type="entry name" value="CAD &amp; PB1 domains"/>
    <property type="match status" value="1"/>
</dbReference>
<sequence length="339" mass="36841">MTLVIKVIHSKSVDIRRFLVPDSITYEELSRKISELFEIQDLTQVVFRYVDDERDMIVLNSEEALKAAKEVAGEKKSLKVFVMPNRPRQEGDGKECSEGKGPECRHGGKKMWKRMKMMRRYGMMKLPEEGKECEFRRGGPPPFGRPPFHGGPHCHGGPPPFCGPHGRRGPSPFCGPHGHGGCGGHGGRPHGPPCCHGPPMHHGPPGHFEPPMGCGEFGGRGGHCGGRGGHWGGRGGHCGGRGGHCGRRGGHCERSGSEGRSGWEERMPPHFDGHRGPHGHHCGPPHGMPYGRHSDFGFGMSGPAPWMFRRGGFGDYPSGSESQTESQTGFQTDSGTESQ</sequence>
<evidence type="ECO:0000259" key="2">
    <source>
        <dbReference type="PROSITE" id="PS51745"/>
    </source>
</evidence>
<evidence type="ECO:0000313" key="4">
    <source>
        <dbReference type="Proteomes" id="UP001281761"/>
    </source>
</evidence>
<proteinExistence type="predicted"/>
<feature type="domain" description="PB1" evidence="2">
    <location>
        <begin position="2"/>
        <end position="85"/>
    </location>
</feature>
<feature type="region of interest" description="Disordered" evidence="1">
    <location>
        <begin position="244"/>
        <end position="286"/>
    </location>
</feature>
<dbReference type="CDD" id="cd05992">
    <property type="entry name" value="PB1"/>
    <property type="match status" value="1"/>
</dbReference>
<comment type="caution">
    <text evidence="3">The sequence shown here is derived from an EMBL/GenBank/DDBJ whole genome shotgun (WGS) entry which is preliminary data.</text>
</comment>
<keyword evidence="4" id="KW-1185">Reference proteome</keyword>
<evidence type="ECO:0000256" key="1">
    <source>
        <dbReference type="SAM" id="MobiDB-lite"/>
    </source>
</evidence>
<dbReference type="InterPro" id="IPR053793">
    <property type="entry name" value="PB1-like"/>
</dbReference>